<protein>
    <recommendedName>
        <fullName evidence="1">Serine/threonine-protein kinase BSK1-like TPR repeats domain-containing protein</fullName>
    </recommendedName>
</protein>
<dbReference type="PANTHER" id="PTHR46224:SF44">
    <property type="entry name" value="GENOME ASSEMBLY, CHROMOSOME: II"/>
    <property type="match status" value="1"/>
</dbReference>
<dbReference type="AlphaFoldDB" id="A0A453D5B8"/>
<reference evidence="2" key="3">
    <citation type="journal article" date="2017" name="Nature">
        <title>Genome sequence of the progenitor of the wheat D genome Aegilops tauschii.</title>
        <authorList>
            <person name="Luo M.C."/>
            <person name="Gu Y.Q."/>
            <person name="Puiu D."/>
            <person name="Wang H."/>
            <person name="Twardziok S.O."/>
            <person name="Deal K.R."/>
            <person name="Huo N."/>
            <person name="Zhu T."/>
            <person name="Wang L."/>
            <person name="Wang Y."/>
            <person name="McGuire P.E."/>
            <person name="Liu S."/>
            <person name="Long H."/>
            <person name="Ramasamy R.K."/>
            <person name="Rodriguez J.C."/>
            <person name="Van S.L."/>
            <person name="Yuan L."/>
            <person name="Wang Z."/>
            <person name="Xia Z."/>
            <person name="Xiao L."/>
            <person name="Anderson O.D."/>
            <person name="Ouyang S."/>
            <person name="Liang Y."/>
            <person name="Zimin A.V."/>
            <person name="Pertea G."/>
            <person name="Qi P."/>
            <person name="Bennetzen J.L."/>
            <person name="Dai X."/>
            <person name="Dawson M.W."/>
            <person name="Muller H.G."/>
            <person name="Kugler K."/>
            <person name="Rivarola-Duarte L."/>
            <person name="Spannagl M."/>
            <person name="Mayer K.F.X."/>
            <person name="Lu F.H."/>
            <person name="Bevan M.W."/>
            <person name="Leroy P."/>
            <person name="Li P."/>
            <person name="You F.M."/>
            <person name="Sun Q."/>
            <person name="Liu Z."/>
            <person name="Lyons E."/>
            <person name="Wicker T."/>
            <person name="Salzberg S.L."/>
            <person name="Devos K.M."/>
            <person name="Dvorak J."/>
        </authorList>
    </citation>
    <scope>NUCLEOTIDE SEQUENCE [LARGE SCALE GENOMIC DNA]</scope>
    <source>
        <strain evidence="2">cv. AL8/78</strain>
    </source>
</reference>
<accession>A0A453D5B8</accession>
<dbReference type="Gramene" id="AET2Gv21095400.31">
    <property type="protein sequence ID" value="AET2Gv21095400.31"/>
    <property type="gene ID" value="AET2Gv21095400"/>
</dbReference>
<sequence>MLFPLTFPIPTIPNWSVDGIILHAKFESAKPLDQSHLERTKAIMKSQADHAFRLKDYKLASKAYGVAINAAPSATLYANRNLCKLLLDDGEGALSDALRCRMLRPNWAKACYRQAAAHMLLKEYKQACDALLDAQKLDPGNTEVERELRKARELMKAPGEADK</sequence>
<dbReference type="Pfam" id="PF25575">
    <property type="entry name" value="TPR_BSK1_C"/>
    <property type="match status" value="1"/>
</dbReference>
<dbReference type="InterPro" id="IPR058209">
    <property type="entry name" value="TPR_BSK1_C"/>
</dbReference>
<reference evidence="2" key="4">
    <citation type="submission" date="2019-03" db="UniProtKB">
        <authorList>
            <consortium name="EnsemblPlants"/>
        </authorList>
    </citation>
    <scope>IDENTIFICATION</scope>
</reference>
<organism evidence="2 3">
    <name type="scientific">Aegilops tauschii subsp. strangulata</name>
    <name type="common">Goatgrass</name>
    <dbReference type="NCBI Taxonomy" id="200361"/>
    <lineage>
        <taxon>Eukaryota</taxon>
        <taxon>Viridiplantae</taxon>
        <taxon>Streptophyta</taxon>
        <taxon>Embryophyta</taxon>
        <taxon>Tracheophyta</taxon>
        <taxon>Spermatophyta</taxon>
        <taxon>Magnoliopsida</taxon>
        <taxon>Liliopsida</taxon>
        <taxon>Poales</taxon>
        <taxon>Poaceae</taxon>
        <taxon>BOP clade</taxon>
        <taxon>Pooideae</taxon>
        <taxon>Triticodae</taxon>
        <taxon>Triticeae</taxon>
        <taxon>Triticinae</taxon>
        <taxon>Aegilops</taxon>
    </lineage>
</organism>
<dbReference type="InterPro" id="IPR019734">
    <property type="entry name" value="TPR_rpt"/>
</dbReference>
<evidence type="ECO:0000313" key="2">
    <source>
        <dbReference type="EnsemblPlants" id="AET2Gv21095400.31"/>
    </source>
</evidence>
<dbReference type="Gene3D" id="1.25.40.10">
    <property type="entry name" value="Tetratricopeptide repeat domain"/>
    <property type="match status" value="1"/>
</dbReference>
<keyword evidence="3" id="KW-1185">Reference proteome</keyword>
<reference evidence="3" key="2">
    <citation type="journal article" date="2017" name="Nat. Plants">
        <title>The Aegilops tauschii genome reveals multiple impacts of transposons.</title>
        <authorList>
            <person name="Zhao G."/>
            <person name="Zou C."/>
            <person name="Li K."/>
            <person name="Wang K."/>
            <person name="Li T."/>
            <person name="Gao L."/>
            <person name="Zhang X."/>
            <person name="Wang H."/>
            <person name="Yang Z."/>
            <person name="Liu X."/>
            <person name="Jiang W."/>
            <person name="Mao L."/>
            <person name="Kong X."/>
            <person name="Jiao Y."/>
            <person name="Jia J."/>
        </authorList>
    </citation>
    <scope>NUCLEOTIDE SEQUENCE [LARGE SCALE GENOMIC DNA]</scope>
    <source>
        <strain evidence="3">cv. AL8/78</strain>
    </source>
</reference>
<dbReference type="SMART" id="SM00028">
    <property type="entry name" value="TPR"/>
    <property type="match status" value="1"/>
</dbReference>
<dbReference type="EnsemblPlants" id="AET2Gv21095400.31">
    <property type="protein sequence ID" value="AET2Gv21095400.31"/>
    <property type="gene ID" value="AET2Gv21095400"/>
</dbReference>
<proteinExistence type="predicted"/>
<dbReference type="InterPro" id="IPR051616">
    <property type="entry name" value="Cul2-RING_E3_ligase_SR"/>
</dbReference>
<evidence type="ECO:0000259" key="1">
    <source>
        <dbReference type="Pfam" id="PF25575"/>
    </source>
</evidence>
<dbReference type="Proteomes" id="UP000015105">
    <property type="component" value="Chromosome 2D"/>
</dbReference>
<dbReference type="SUPFAM" id="SSF48452">
    <property type="entry name" value="TPR-like"/>
    <property type="match status" value="1"/>
</dbReference>
<reference evidence="3" key="1">
    <citation type="journal article" date="2014" name="Science">
        <title>Ancient hybridizations among the ancestral genomes of bread wheat.</title>
        <authorList>
            <consortium name="International Wheat Genome Sequencing Consortium,"/>
            <person name="Marcussen T."/>
            <person name="Sandve S.R."/>
            <person name="Heier L."/>
            <person name="Spannagl M."/>
            <person name="Pfeifer M."/>
            <person name="Jakobsen K.S."/>
            <person name="Wulff B.B."/>
            <person name="Steuernagel B."/>
            <person name="Mayer K.F."/>
            <person name="Olsen O.A."/>
        </authorList>
    </citation>
    <scope>NUCLEOTIDE SEQUENCE [LARGE SCALE GENOMIC DNA]</scope>
    <source>
        <strain evidence="3">cv. AL8/78</strain>
    </source>
</reference>
<dbReference type="PANTHER" id="PTHR46224">
    <property type="entry name" value="ANKYRIN REPEAT FAMILY PROTEIN"/>
    <property type="match status" value="1"/>
</dbReference>
<reference evidence="2" key="5">
    <citation type="journal article" date="2021" name="G3 (Bethesda)">
        <title>Aegilops tauschii genome assembly Aet v5.0 features greater sequence contiguity and improved annotation.</title>
        <authorList>
            <person name="Wang L."/>
            <person name="Zhu T."/>
            <person name="Rodriguez J.C."/>
            <person name="Deal K.R."/>
            <person name="Dubcovsky J."/>
            <person name="McGuire P.E."/>
            <person name="Lux T."/>
            <person name="Spannagl M."/>
            <person name="Mayer K.F.X."/>
            <person name="Baldrich P."/>
            <person name="Meyers B.C."/>
            <person name="Huo N."/>
            <person name="Gu Y.Q."/>
            <person name="Zhou H."/>
            <person name="Devos K.M."/>
            <person name="Bennetzen J.L."/>
            <person name="Unver T."/>
            <person name="Budak H."/>
            <person name="Gulick P.J."/>
            <person name="Galiba G."/>
            <person name="Kalapos B."/>
            <person name="Nelson D.R."/>
            <person name="Li P."/>
            <person name="You F.M."/>
            <person name="Luo M.C."/>
            <person name="Dvorak J."/>
        </authorList>
    </citation>
    <scope>NUCLEOTIDE SEQUENCE [LARGE SCALE GENOMIC DNA]</scope>
    <source>
        <strain evidence="2">cv. AL8/78</strain>
    </source>
</reference>
<feature type="domain" description="Serine/threonine-protein kinase BSK1-like TPR repeats" evidence="1">
    <location>
        <begin position="43"/>
        <end position="115"/>
    </location>
</feature>
<evidence type="ECO:0000313" key="3">
    <source>
        <dbReference type="Proteomes" id="UP000015105"/>
    </source>
</evidence>
<dbReference type="InterPro" id="IPR011990">
    <property type="entry name" value="TPR-like_helical_dom_sf"/>
</dbReference>
<name>A0A453D5B8_AEGTS</name>